<keyword evidence="2" id="KW-0238">DNA-binding</keyword>
<keyword evidence="3" id="KW-0804">Transcription</keyword>
<evidence type="ECO:0000256" key="1">
    <source>
        <dbReference type="ARBA" id="ARBA00023015"/>
    </source>
</evidence>
<dbReference type="PRINTS" id="PR00035">
    <property type="entry name" value="HTHGNTR"/>
</dbReference>
<dbReference type="AlphaFoldDB" id="A0A8J3PFP9"/>
<keyword evidence="6" id="KW-1185">Reference proteome</keyword>
<sequence length="85" mass="9131">MSSWENTVAPSEPHYRRIIREIREQITSGALAPGQKLPTTKELAAQYGVSTPTVRQAITILTESGVLVGHQGLAVRVAPEAGPQL</sequence>
<dbReference type="CDD" id="cd07377">
    <property type="entry name" value="WHTH_GntR"/>
    <property type="match status" value="1"/>
</dbReference>
<proteinExistence type="predicted"/>
<name>A0A8J3PFP9_9ACTN</name>
<dbReference type="GO" id="GO:0003677">
    <property type="term" value="F:DNA binding"/>
    <property type="evidence" value="ECO:0007669"/>
    <property type="project" value="UniProtKB-KW"/>
</dbReference>
<dbReference type="PROSITE" id="PS50949">
    <property type="entry name" value="HTH_GNTR"/>
    <property type="match status" value="1"/>
</dbReference>
<dbReference type="SMART" id="SM00345">
    <property type="entry name" value="HTH_GNTR"/>
    <property type="match status" value="1"/>
</dbReference>
<dbReference type="EMBL" id="BONJ01000020">
    <property type="protein sequence ID" value="GIG15452.1"/>
    <property type="molecule type" value="Genomic_DNA"/>
</dbReference>
<dbReference type="PANTHER" id="PTHR44846:SF17">
    <property type="entry name" value="GNTR-FAMILY TRANSCRIPTIONAL REGULATOR"/>
    <property type="match status" value="1"/>
</dbReference>
<accession>A0A8J3PFP9</accession>
<evidence type="ECO:0000313" key="5">
    <source>
        <dbReference type="EMBL" id="GIG15452.1"/>
    </source>
</evidence>
<dbReference type="Gene3D" id="1.10.10.10">
    <property type="entry name" value="Winged helix-like DNA-binding domain superfamily/Winged helix DNA-binding domain"/>
    <property type="match status" value="1"/>
</dbReference>
<evidence type="ECO:0000256" key="3">
    <source>
        <dbReference type="ARBA" id="ARBA00023163"/>
    </source>
</evidence>
<dbReference type="PANTHER" id="PTHR44846">
    <property type="entry name" value="MANNOSYL-D-GLYCERATE TRANSPORT/METABOLISM SYSTEM REPRESSOR MNGR-RELATED"/>
    <property type="match status" value="1"/>
</dbReference>
<dbReference type="InterPro" id="IPR036390">
    <property type="entry name" value="WH_DNA-bd_sf"/>
</dbReference>
<dbReference type="GO" id="GO:0003700">
    <property type="term" value="F:DNA-binding transcription factor activity"/>
    <property type="evidence" value="ECO:0007669"/>
    <property type="project" value="InterPro"/>
</dbReference>
<dbReference type="InterPro" id="IPR050679">
    <property type="entry name" value="Bact_HTH_transcr_reg"/>
</dbReference>
<keyword evidence="1" id="KW-0805">Transcription regulation</keyword>
<dbReference type="Pfam" id="PF00392">
    <property type="entry name" value="GntR"/>
    <property type="match status" value="1"/>
</dbReference>
<comment type="caution">
    <text evidence="5">The sequence shown here is derived from an EMBL/GenBank/DDBJ whole genome shotgun (WGS) entry which is preliminary data.</text>
</comment>
<evidence type="ECO:0000313" key="6">
    <source>
        <dbReference type="Proteomes" id="UP000660339"/>
    </source>
</evidence>
<protein>
    <recommendedName>
        <fullName evidence="4">HTH gntR-type domain-containing protein</fullName>
    </recommendedName>
</protein>
<dbReference type="InterPro" id="IPR036388">
    <property type="entry name" value="WH-like_DNA-bd_sf"/>
</dbReference>
<evidence type="ECO:0000259" key="4">
    <source>
        <dbReference type="PROSITE" id="PS50949"/>
    </source>
</evidence>
<evidence type="ECO:0000256" key="2">
    <source>
        <dbReference type="ARBA" id="ARBA00023125"/>
    </source>
</evidence>
<gene>
    <name evidence="5" type="ORF">Cme02nite_37840</name>
</gene>
<dbReference type="SUPFAM" id="SSF46785">
    <property type="entry name" value="Winged helix' DNA-binding domain"/>
    <property type="match status" value="1"/>
</dbReference>
<dbReference type="InterPro" id="IPR000524">
    <property type="entry name" value="Tscrpt_reg_HTH_GntR"/>
</dbReference>
<organism evidence="5 6">
    <name type="scientific">Catellatospora methionotrophica</name>
    <dbReference type="NCBI Taxonomy" id="121620"/>
    <lineage>
        <taxon>Bacteria</taxon>
        <taxon>Bacillati</taxon>
        <taxon>Actinomycetota</taxon>
        <taxon>Actinomycetes</taxon>
        <taxon>Micromonosporales</taxon>
        <taxon>Micromonosporaceae</taxon>
        <taxon>Catellatospora</taxon>
    </lineage>
</organism>
<feature type="domain" description="HTH gntR-type" evidence="4">
    <location>
        <begin position="12"/>
        <end position="80"/>
    </location>
</feature>
<reference evidence="5" key="1">
    <citation type="submission" date="2021-01" db="EMBL/GenBank/DDBJ databases">
        <title>Whole genome shotgun sequence of Catellatospora methionotrophica NBRC 14553.</title>
        <authorList>
            <person name="Komaki H."/>
            <person name="Tamura T."/>
        </authorList>
    </citation>
    <scope>NUCLEOTIDE SEQUENCE</scope>
    <source>
        <strain evidence="5">NBRC 14553</strain>
    </source>
</reference>
<dbReference type="Proteomes" id="UP000660339">
    <property type="component" value="Unassembled WGS sequence"/>
</dbReference>
<dbReference type="GO" id="GO:0045892">
    <property type="term" value="P:negative regulation of DNA-templated transcription"/>
    <property type="evidence" value="ECO:0007669"/>
    <property type="project" value="TreeGrafter"/>
</dbReference>